<accession>A0A8S1RP04</accession>
<sequence length="174" mass="20432">MIQFIPQYRIIGIWKLEKTRKTQFKFIALFLLIQIFNQIIHSQERFELVKFLTNQLTNQSKVSIQSGYFSYLQSLNYIQQHYLYFDFTIPFKAGKIVIIQITASILNEEEEADYLIQFTPQNDIALGGQIKVIFPDDNYKKLLSTPDCRISGGNNTFQYCILNSETFIIEFNSI</sequence>
<reference evidence="1" key="1">
    <citation type="submission" date="2021-01" db="EMBL/GenBank/DDBJ databases">
        <authorList>
            <consortium name="Genoscope - CEA"/>
            <person name="William W."/>
        </authorList>
    </citation>
    <scope>NUCLEOTIDE SEQUENCE</scope>
</reference>
<dbReference type="AlphaFoldDB" id="A0A8S1RP04"/>
<keyword evidence="2" id="KW-1185">Reference proteome</keyword>
<dbReference type="Proteomes" id="UP000692954">
    <property type="component" value="Unassembled WGS sequence"/>
</dbReference>
<proteinExistence type="predicted"/>
<name>A0A8S1RP04_9CILI</name>
<evidence type="ECO:0000313" key="1">
    <source>
        <dbReference type="EMBL" id="CAD8128870.1"/>
    </source>
</evidence>
<protein>
    <submittedName>
        <fullName evidence="1">Uncharacterized protein</fullName>
    </submittedName>
</protein>
<organism evidence="1 2">
    <name type="scientific">Paramecium sonneborni</name>
    <dbReference type="NCBI Taxonomy" id="65129"/>
    <lineage>
        <taxon>Eukaryota</taxon>
        <taxon>Sar</taxon>
        <taxon>Alveolata</taxon>
        <taxon>Ciliophora</taxon>
        <taxon>Intramacronucleata</taxon>
        <taxon>Oligohymenophorea</taxon>
        <taxon>Peniculida</taxon>
        <taxon>Parameciidae</taxon>
        <taxon>Paramecium</taxon>
    </lineage>
</organism>
<comment type="caution">
    <text evidence="1">The sequence shown here is derived from an EMBL/GenBank/DDBJ whole genome shotgun (WGS) entry which is preliminary data.</text>
</comment>
<evidence type="ECO:0000313" key="2">
    <source>
        <dbReference type="Proteomes" id="UP000692954"/>
    </source>
</evidence>
<dbReference type="EMBL" id="CAJJDN010000199">
    <property type="protein sequence ID" value="CAD8128870.1"/>
    <property type="molecule type" value="Genomic_DNA"/>
</dbReference>
<gene>
    <name evidence="1" type="ORF">PSON_ATCC_30995.1.T1990014</name>
</gene>